<accession>I1YGP2</accession>
<dbReference type="KEGG" id="mec:Q7C_916"/>
<keyword evidence="2" id="KW-1185">Reference proteome</keyword>
<name>I1YGP2_METFJ</name>
<dbReference type="Proteomes" id="UP000009145">
    <property type="component" value="Chromosome"/>
</dbReference>
<reference evidence="1 2" key="1">
    <citation type="journal article" date="2012" name="J. Bacteriol.">
        <title>Complete genome sequences of Methylophaga sp. strain JAM1 and Methylophaga sp. strain JAM7.</title>
        <authorList>
            <person name="Villeneuve C."/>
            <person name="Martineau C."/>
            <person name="Mauffrey F."/>
            <person name="Villemur R."/>
        </authorList>
    </citation>
    <scope>NUCLEOTIDE SEQUENCE [LARGE SCALE GENOMIC DNA]</scope>
    <source>
        <strain evidence="1 2">JAM7</strain>
    </source>
</reference>
<dbReference type="PATRIC" id="fig|754477.3.peg.905"/>
<dbReference type="HOGENOM" id="CLU_1319690_0_0_6"/>
<sequence>MAAGIGAVRPIAPHLSQIEHLAQDAERLVRLGLLVGKLFHQSGNVRPLHVVDLLAAQQRDDAAVDDTLIADSGAGLVALLGVVLHELLAQLFDGGRFACFRLGCAGITTPAYLGQPFLRERTGLFDGQFPVLTQGGLAALASVRPVLEHEHLAARRGNLAQEAGNQRIPEFDGLRLGVCRIDSGLGEFDFCHDDSLERPGSQEPSRGQ</sequence>
<protein>
    <submittedName>
        <fullName evidence="1">Uncharacterized protein</fullName>
    </submittedName>
</protein>
<evidence type="ECO:0000313" key="1">
    <source>
        <dbReference type="EMBL" id="AFJ02085.1"/>
    </source>
</evidence>
<proteinExistence type="predicted"/>
<evidence type="ECO:0000313" key="2">
    <source>
        <dbReference type="Proteomes" id="UP000009145"/>
    </source>
</evidence>
<dbReference type="AlphaFoldDB" id="I1YGP2"/>
<gene>
    <name evidence="1" type="ordered locus">Q7C_916</name>
</gene>
<dbReference type="EMBL" id="CP003380">
    <property type="protein sequence ID" value="AFJ02085.1"/>
    <property type="molecule type" value="Genomic_DNA"/>
</dbReference>
<organism evidence="1 2">
    <name type="scientific">Methylophaga frappieri (strain ATCC BAA-2434 / DSM 25690 / JAM7)</name>
    <dbReference type="NCBI Taxonomy" id="754477"/>
    <lineage>
        <taxon>Bacteria</taxon>
        <taxon>Pseudomonadati</taxon>
        <taxon>Pseudomonadota</taxon>
        <taxon>Gammaproteobacteria</taxon>
        <taxon>Thiotrichales</taxon>
        <taxon>Piscirickettsiaceae</taxon>
        <taxon>Methylophaga</taxon>
    </lineage>
</organism>